<dbReference type="EMBL" id="JAHXZJ010002237">
    <property type="protein sequence ID" value="KAH0546975.1"/>
    <property type="molecule type" value="Genomic_DNA"/>
</dbReference>
<keyword evidence="2" id="KW-1185">Reference proteome</keyword>
<dbReference type="AlphaFoldDB" id="A0AAV7I9T0"/>
<evidence type="ECO:0000313" key="2">
    <source>
        <dbReference type="Proteomes" id="UP000826195"/>
    </source>
</evidence>
<accession>A0AAV7I9T0</accession>
<sequence>MVTPTVFSQIGLGKSLIDGKADSGLSKIQKQKHLAYDEGDKPVRQETDTCLCQGIYENIWYGLDQRLELTSLHAIHWKNVCRFFHQKGLGHSHPEIDFQASNSQEDASSYWRSQWHILRIHSS</sequence>
<dbReference type="Proteomes" id="UP000826195">
    <property type="component" value="Unassembled WGS sequence"/>
</dbReference>
<reference evidence="1 2" key="1">
    <citation type="journal article" date="2021" name="J. Hered.">
        <title>A chromosome-level genome assembly of the parasitoid wasp, Cotesia glomerata (Hymenoptera: Braconidae).</title>
        <authorList>
            <person name="Pinto B.J."/>
            <person name="Weis J.J."/>
            <person name="Gamble T."/>
            <person name="Ode P.J."/>
            <person name="Paul R."/>
            <person name="Zaspel J.M."/>
        </authorList>
    </citation>
    <scope>NUCLEOTIDE SEQUENCE [LARGE SCALE GENOMIC DNA]</scope>
    <source>
        <strain evidence="1">CgM1</strain>
    </source>
</reference>
<gene>
    <name evidence="1" type="ORF">KQX54_016525</name>
</gene>
<evidence type="ECO:0000313" key="1">
    <source>
        <dbReference type="EMBL" id="KAH0546975.1"/>
    </source>
</evidence>
<comment type="caution">
    <text evidence="1">The sequence shown here is derived from an EMBL/GenBank/DDBJ whole genome shotgun (WGS) entry which is preliminary data.</text>
</comment>
<proteinExistence type="predicted"/>
<organism evidence="1 2">
    <name type="scientific">Cotesia glomerata</name>
    <name type="common">Lepidopteran parasitic wasp</name>
    <name type="synonym">Apanteles glomeratus</name>
    <dbReference type="NCBI Taxonomy" id="32391"/>
    <lineage>
        <taxon>Eukaryota</taxon>
        <taxon>Metazoa</taxon>
        <taxon>Ecdysozoa</taxon>
        <taxon>Arthropoda</taxon>
        <taxon>Hexapoda</taxon>
        <taxon>Insecta</taxon>
        <taxon>Pterygota</taxon>
        <taxon>Neoptera</taxon>
        <taxon>Endopterygota</taxon>
        <taxon>Hymenoptera</taxon>
        <taxon>Apocrita</taxon>
        <taxon>Ichneumonoidea</taxon>
        <taxon>Braconidae</taxon>
        <taxon>Microgastrinae</taxon>
        <taxon>Cotesia</taxon>
    </lineage>
</organism>
<name>A0AAV7I9T0_COTGL</name>
<protein>
    <submittedName>
        <fullName evidence="1">Uncharacterized protein</fullName>
    </submittedName>
</protein>